<gene>
    <name evidence="2" type="ORF">FOB19_03070</name>
</gene>
<dbReference type="AlphaFoldDB" id="A0A6N1N0C9"/>
<keyword evidence="1" id="KW-1133">Transmembrane helix</keyword>
<proteinExistence type="predicted"/>
<accession>A0A6N1N0C9</accession>
<protein>
    <submittedName>
        <fullName evidence="2">Prepilin-type N-terminal cleavage/methylation domain-containing protein</fullName>
    </submittedName>
</protein>
<reference evidence="2 3" key="1">
    <citation type="submission" date="2019-11" db="EMBL/GenBank/DDBJ databases">
        <title>FDA dAtabase for Regulatory Grade micrObial Sequences (FDA-ARGOS): Supporting development and validation of Infectious Disease Dx tests.</title>
        <authorList>
            <person name="Patel R."/>
            <person name="Rucinski S."/>
            <person name="Tallon L."/>
            <person name="Sadzewicz L."/>
            <person name="Vavikolanu K."/>
            <person name="Mehta A."/>
            <person name="Aluvathingal J."/>
            <person name="Nadendla S."/>
            <person name="Nandy P."/>
            <person name="Geyer C."/>
            <person name="Yan Y."/>
            <person name="Sichtig H."/>
        </authorList>
    </citation>
    <scope>NUCLEOTIDE SEQUENCE [LARGE SCALE GENOMIC DNA]</scope>
    <source>
        <strain evidence="2 3">FDAARGOS_557</strain>
    </source>
</reference>
<dbReference type="Pfam" id="PF07963">
    <property type="entry name" value="N_methyl"/>
    <property type="match status" value="1"/>
</dbReference>
<organism evidence="2 3">
    <name type="scientific">Acinetobacter lwoffii</name>
    <dbReference type="NCBI Taxonomy" id="28090"/>
    <lineage>
        <taxon>Bacteria</taxon>
        <taxon>Pseudomonadati</taxon>
        <taxon>Pseudomonadota</taxon>
        <taxon>Gammaproteobacteria</taxon>
        <taxon>Moraxellales</taxon>
        <taxon>Moraxellaceae</taxon>
        <taxon>Acinetobacter</taxon>
    </lineage>
</organism>
<keyword evidence="1" id="KW-0812">Transmembrane</keyword>
<dbReference type="SUPFAM" id="SSF54523">
    <property type="entry name" value="Pili subunits"/>
    <property type="match status" value="1"/>
</dbReference>
<dbReference type="EMBL" id="CP054803">
    <property type="protein sequence ID" value="QKU20505.1"/>
    <property type="molecule type" value="Genomic_DNA"/>
</dbReference>
<dbReference type="NCBIfam" id="TIGR02532">
    <property type="entry name" value="IV_pilin_GFxxxE"/>
    <property type="match status" value="1"/>
</dbReference>
<keyword evidence="1" id="KW-0472">Membrane</keyword>
<sequence>MRKKENGFTLIEWLVTIAVMAIVASIAAPSFKAVRAQQKIDYSTKDLEKVLLQARYDAILHRQRMMVNLGQIGTSSTNTLYWSVPDEQTLSFKKFVCTSNKWQGTLIDGVKQLIFATDGTAELFRGYTDDDGNAQRQKQELSSIEVIISNGNTSKYVEISPLGKITTKDQSRQDQEC</sequence>
<evidence type="ECO:0000256" key="1">
    <source>
        <dbReference type="SAM" id="Phobius"/>
    </source>
</evidence>
<dbReference type="InterPro" id="IPR045584">
    <property type="entry name" value="Pilin-like"/>
</dbReference>
<dbReference type="InterPro" id="IPR012902">
    <property type="entry name" value="N_methyl_site"/>
</dbReference>
<dbReference type="Gene3D" id="3.30.700.10">
    <property type="entry name" value="Glycoprotein, Type 4 Pilin"/>
    <property type="match status" value="1"/>
</dbReference>
<name>A0A6N1N0C9_ACILW</name>
<dbReference type="RefSeq" id="WP_174894151.1">
    <property type="nucleotide sequence ID" value="NZ_CP054803.1"/>
</dbReference>
<evidence type="ECO:0000313" key="3">
    <source>
        <dbReference type="Proteomes" id="UP000509126"/>
    </source>
</evidence>
<feature type="transmembrane region" description="Helical" evidence="1">
    <location>
        <begin position="7"/>
        <end position="28"/>
    </location>
</feature>
<dbReference type="Proteomes" id="UP000509126">
    <property type="component" value="Chromosome"/>
</dbReference>
<evidence type="ECO:0000313" key="2">
    <source>
        <dbReference type="EMBL" id="QKU20505.1"/>
    </source>
</evidence>